<name>A0A8J4PZK3_9MYCE</name>
<dbReference type="PANTHER" id="PTHR46586:SF3">
    <property type="entry name" value="ANKYRIN REPEAT-CONTAINING PROTEIN"/>
    <property type="match status" value="1"/>
</dbReference>
<evidence type="ECO:0000313" key="3">
    <source>
        <dbReference type="Proteomes" id="UP000695562"/>
    </source>
</evidence>
<evidence type="ECO:0008006" key="4">
    <source>
        <dbReference type="Google" id="ProtNLM"/>
    </source>
</evidence>
<dbReference type="OrthoDB" id="151517at2759"/>
<dbReference type="AlphaFoldDB" id="A0A8J4PZK3"/>
<dbReference type="PANTHER" id="PTHR46586">
    <property type="entry name" value="ANKYRIN REPEAT-CONTAINING PROTEIN"/>
    <property type="match status" value="1"/>
</dbReference>
<feature type="region of interest" description="Disordered" evidence="1">
    <location>
        <begin position="748"/>
        <end position="783"/>
    </location>
</feature>
<dbReference type="SUPFAM" id="SSF48403">
    <property type="entry name" value="Ankyrin repeat"/>
    <property type="match status" value="2"/>
</dbReference>
<evidence type="ECO:0000256" key="1">
    <source>
        <dbReference type="SAM" id="MobiDB-lite"/>
    </source>
</evidence>
<dbReference type="Proteomes" id="UP000695562">
    <property type="component" value="Unassembled WGS sequence"/>
</dbReference>
<feature type="compositionally biased region" description="Low complexity" evidence="1">
    <location>
        <begin position="748"/>
        <end position="776"/>
    </location>
</feature>
<dbReference type="Gene3D" id="1.25.40.20">
    <property type="entry name" value="Ankyrin repeat-containing domain"/>
    <property type="match status" value="2"/>
</dbReference>
<organism evidence="2 3">
    <name type="scientific">Polysphondylium violaceum</name>
    <dbReference type="NCBI Taxonomy" id="133409"/>
    <lineage>
        <taxon>Eukaryota</taxon>
        <taxon>Amoebozoa</taxon>
        <taxon>Evosea</taxon>
        <taxon>Eumycetozoa</taxon>
        <taxon>Dictyostelia</taxon>
        <taxon>Dictyosteliales</taxon>
        <taxon>Dictyosteliaceae</taxon>
        <taxon>Polysphondylium</taxon>
    </lineage>
</organism>
<evidence type="ECO:0000313" key="2">
    <source>
        <dbReference type="EMBL" id="KAF2075312.1"/>
    </source>
</evidence>
<dbReference type="InterPro" id="IPR052050">
    <property type="entry name" value="SecEffector_AnkRepeat"/>
</dbReference>
<proteinExistence type="predicted"/>
<comment type="caution">
    <text evidence="2">The sequence shown here is derived from an EMBL/GenBank/DDBJ whole genome shotgun (WGS) entry which is preliminary data.</text>
</comment>
<dbReference type="InterPro" id="IPR036770">
    <property type="entry name" value="Ankyrin_rpt-contain_sf"/>
</dbReference>
<accession>A0A8J4PZK3</accession>
<gene>
    <name evidence="2" type="ORF">CYY_003389</name>
</gene>
<sequence length="783" mass="89233">MNNEYSGIDILFRCVLHQWDIRKQIFHHVGQYNRTNKLCSKTYDQIDNISWIIKNNHYALLEYKLRNSQQCLYIKPSAVMYFMKIKDLHLFKLCFQTYKHYFQSHIHPSIAVAACYYNNLDALKYMLELGYLPDERCLEYACQHNNLDMFNYLINYSKEFEITLPILSNAIDSGNVEMVDVLLKYSKTVFKSIDVNSIVIAACSCQRLEIFKLVISHFQYDISGMSVLMGSCLNSLEIFQYLLDNSDSANTNLAFKSSLALICARDGHRDIIECLFGCDYIPDSLSVSLANTALRFGHIELYHYIQADKKIGPGSLGSLTISDIKDALDDVEMCRYFYQELRVPISGNCLAEACQGVSRYPVFTYLWSCANPVYVEDKIIVNGSDITSRLIKECCKHNNIKVLAHLNALGYIPANNPGSWRTVDGSEASKPIIELLFALSPPTKPFLGSLLNILNAAATLGSLEVFKILYTEKCKLSSDPADHKDLYPAFNRASTHGHLAILAFLYDQGHQPKSNDVLLSNIAPLMNINLVAYLVQKGQKCSSFAINNAAACGNLDFIKFFSKELDQHISSYTLMQSIIHNHFHCFKYILDHHPLPPTETIMIELGKCPNPQLLKYFYTKYSNCNNSNNSNIFCNIVCNNNQQQQQPQSNFSNQQYQCTFDLALENGNLESIMFLYENVDFKFKIKANLFKSLVTKKYSHILEYIKTRVDSSFKKSIVIKKDKDKDTIIFNQYLKHFINGTSGITNNNNNNNLNSNNNNNSSNSNRRSSSLKSSISAIFKSKK</sequence>
<protein>
    <recommendedName>
        <fullName evidence="4">Ankyrin repeat-containing protein</fullName>
    </recommendedName>
</protein>
<dbReference type="InterPro" id="IPR002110">
    <property type="entry name" value="Ankyrin_rpt"/>
</dbReference>
<keyword evidence="3" id="KW-1185">Reference proteome</keyword>
<reference evidence="2" key="1">
    <citation type="submission" date="2020-01" db="EMBL/GenBank/DDBJ databases">
        <title>Development of genomics and gene disruption for Polysphondylium violaceum indicates a role for the polyketide synthase stlB in stalk morphogenesis.</title>
        <authorList>
            <person name="Narita B."/>
            <person name="Kawabe Y."/>
            <person name="Kin K."/>
            <person name="Saito T."/>
            <person name="Gibbs R."/>
            <person name="Kuspa A."/>
            <person name="Muzny D."/>
            <person name="Queller D."/>
            <person name="Richards S."/>
            <person name="Strassman J."/>
            <person name="Sucgang R."/>
            <person name="Worley K."/>
            <person name="Schaap P."/>
        </authorList>
    </citation>
    <scope>NUCLEOTIDE SEQUENCE</scope>
    <source>
        <strain evidence="2">QSvi11</strain>
    </source>
</reference>
<dbReference type="SMART" id="SM00248">
    <property type="entry name" value="ANK"/>
    <property type="match status" value="5"/>
</dbReference>
<dbReference type="EMBL" id="AJWJ01000105">
    <property type="protein sequence ID" value="KAF2075312.1"/>
    <property type="molecule type" value="Genomic_DNA"/>
</dbReference>
<dbReference type="Pfam" id="PF12796">
    <property type="entry name" value="Ank_2"/>
    <property type="match status" value="1"/>
</dbReference>